<dbReference type="Pfam" id="PF25954">
    <property type="entry name" value="Beta-barrel_RND_2"/>
    <property type="match status" value="1"/>
</dbReference>
<dbReference type="Gene3D" id="2.40.50.100">
    <property type="match status" value="1"/>
</dbReference>
<keyword evidence="2" id="KW-0175">Coiled coil</keyword>
<dbReference type="Gene3D" id="1.10.287.470">
    <property type="entry name" value="Helix hairpin bin"/>
    <property type="match status" value="1"/>
</dbReference>
<evidence type="ECO:0000259" key="7">
    <source>
        <dbReference type="Pfam" id="PF25989"/>
    </source>
</evidence>
<dbReference type="InterPro" id="IPR058792">
    <property type="entry name" value="Beta-barrel_RND_2"/>
</dbReference>
<dbReference type="NCBIfam" id="TIGR01730">
    <property type="entry name" value="RND_mfp"/>
    <property type="match status" value="1"/>
</dbReference>
<dbReference type="InterPro" id="IPR058625">
    <property type="entry name" value="MdtA-like_BSH"/>
</dbReference>
<evidence type="ECO:0000256" key="2">
    <source>
        <dbReference type="SAM" id="Coils"/>
    </source>
</evidence>
<feature type="domain" description="Multidrug resistance protein MdtA-like alpha-helical hairpin" evidence="4">
    <location>
        <begin position="133"/>
        <end position="188"/>
    </location>
</feature>
<feature type="domain" description="YknX-like C-terminal permuted SH3-like" evidence="7">
    <location>
        <begin position="318"/>
        <end position="384"/>
    </location>
</feature>
<dbReference type="PANTHER" id="PTHR30469">
    <property type="entry name" value="MULTIDRUG RESISTANCE PROTEIN MDTA"/>
    <property type="match status" value="1"/>
</dbReference>
<comment type="caution">
    <text evidence="8">The sequence shown here is derived from an EMBL/GenBank/DDBJ whole genome shotgun (WGS) entry which is preliminary data.</text>
</comment>
<proteinExistence type="inferred from homology"/>
<accession>A0A1F7RAU8</accession>
<dbReference type="Pfam" id="PF25917">
    <property type="entry name" value="BSH_RND"/>
    <property type="match status" value="1"/>
</dbReference>
<evidence type="ECO:0000313" key="8">
    <source>
        <dbReference type="EMBL" id="OGL38703.1"/>
    </source>
</evidence>
<dbReference type="GO" id="GO:0015562">
    <property type="term" value="F:efflux transmembrane transporter activity"/>
    <property type="evidence" value="ECO:0007669"/>
    <property type="project" value="InterPro"/>
</dbReference>
<feature type="domain" description="CusB-like beta-barrel" evidence="6">
    <location>
        <begin position="239"/>
        <end position="310"/>
    </location>
</feature>
<keyword evidence="3" id="KW-1133">Transmembrane helix</keyword>
<gene>
    <name evidence="8" type="ORF">A2042_01370</name>
</gene>
<dbReference type="EMBL" id="MGDB01000140">
    <property type="protein sequence ID" value="OGL38703.1"/>
    <property type="molecule type" value="Genomic_DNA"/>
</dbReference>
<feature type="domain" description="Multidrug resistance protein MdtA-like barrel-sandwich hybrid" evidence="5">
    <location>
        <begin position="72"/>
        <end position="223"/>
    </location>
</feature>
<evidence type="ECO:0000259" key="5">
    <source>
        <dbReference type="Pfam" id="PF25917"/>
    </source>
</evidence>
<evidence type="ECO:0000256" key="1">
    <source>
        <dbReference type="ARBA" id="ARBA00009477"/>
    </source>
</evidence>
<dbReference type="AlphaFoldDB" id="A0A1F7RAU8"/>
<organism evidence="8 9">
    <name type="scientific">Candidatus Schekmanbacteria bacterium GWA2_38_11</name>
    <dbReference type="NCBI Taxonomy" id="1817876"/>
    <lineage>
        <taxon>Bacteria</taxon>
        <taxon>Candidatus Schekmaniibacteriota</taxon>
    </lineage>
</organism>
<dbReference type="InterPro" id="IPR058624">
    <property type="entry name" value="MdtA-like_HH"/>
</dbReference>
<dbReference type="InterPro" id="IPR006143">
    <property type="entry name" value="RND_pump_MFP"/>
</dbReference>
<keyword evidence="3" id="KW-0812">Transmembrane</keyword>
<keyword evidence="3" id="KW-0472">Membrane</keyword>
<dbReference type="Gene3D" id="2.40.30.170">
    <property type="match status" value="1"/>
</dbReference>
<dbReference type="SUPFAM" id="SSF111369">
    <property type="entry name" value="HlyD-like secretion proteins"/>
    <property type="match status" value="1"/>
</dbReference>
<dbReference type="Proteomes" id="UP000178526">
    <property type="component" value="Unassembled WGS sequence"/>
</dbReference>
<dbReference type="Pfam" id="PF25989">
    <property type="entry name" value="YknX_C"/>
    <property type="match status" value="1"/>
</dbReference>
<comment type="similarity">
    <text evidence="1">Belongs to the membrane fusion protein (MFP) (TC 8.A.1) family.</text>
</comment>
<name>A0A1F7RAU8_9BACT</name>
<evidence type="ECO:0008006" key="10">
    <source>
        <dbReference type="Google" id="ProtNLM"/>
    </source>
</evidence>
<feature type="transmembrane region" description="Helical" evidence="3">
    <location>
        <begin position="7"/>
        <end position="27"/>
    </location>
</feature>
<evidence type="ECO:0000259" key="6">
    <source>
        <dbReference type="Pfam" id="PF25954"/>
    </source>
</evidence>
<dbReference type="FunFam" id="2.40.30.170:FF:000010">
    <property type="entry name" value="Efflux RND transporter periplasmic adaptor subunit"/>
    <property type="match status" value="1"/>
</dbReference>
<dbReference type="Pfam" id="PF25876">
    <property type="entry name" value="HH_MFP_RND"/>
    <property type="match status" value="1"/>
</dbReference>
<dbReference type="GO" id="GO:1990281">
    <property type="term" value="C:efflux pump complex"/>
    <property type="evidence" value="ECO:0007669"/>
    <property type="project" value="TreeGrafter"/>
</dbReference>
<evidence type="ECO:0000313" key="9">
    <source>
        <dbReference type="Proteomes" id="UP000178526"/>
    </source>
</evidence>
<feature type="coiled-coil region" evidence="2">
    <location>
        <begin position="111"/>
        <end position="183"/>
    </location>
</feature>
<reference evidence="8 9" key="1">
    <citation type="journal article" date="2016" name="Nat. Commun.">
        <title>Thousands of microbial genomes shed light on interconnected biogeochemical processes in an aquifer system.</title>
        <authorList>
            <person name="Anantharaman K."/>
            <person name="Brown C.T."/>
            <person name="Hug L.A."/>
            <person name="Sharon I."/>
            <person name="Castelle C.J."/>
            <person name="Probst A.J."/>
            <person name="Thomas B.C."/>
            <person name="Singh A."/>
            <person name="Wilkins M.J."/>
            <person name="Karaoz U."/>
            <person name="Brodie E.L."/>
            <person name="Williams K.H."/>
            <person name="Hubbard S.S."/>
            <person name="Banfield J.F."/>
        </authorList>
    </citation>
    <scope>NUCLEOTIDE SEQUENCE [LARGE SCALE GENOMIC DNA]</scope>
</reference>
<evidence type="ECO:0000259" key="4">
    <source>
        <dbReference type="Pfam" id="PF25876"/>
    </source>
</evidence>
<dbReference type="InterPro" id="IPR058637">
    <property type="entry name" value="YknX-like_C"/>
</dbReference>
<dbReference type="Gene3D" id="6.20.50.140">
    <property type="match status" value="1"/>
</dbReference>
<evidence type="ECO:0000256" key="3">
    <source>
        <dbReference type="SAM" id="Phobius"/>
    </source>
</evidence>
<sequence>MSQKNKFKTAIILIIIFFSLIVFYRVFSIIKAKGALARDPKTSIPVEVSKVARGPIERRLLLTGTINPSADVEVFSKIAGKLEKVYVDVGDKVKKGELLAVIEHKDLSLQVEQAQATLEVSKATLEQAKVNYETARDELERMKSLFNNGTVSRQQYDTALSKFNNAKAQLKLSEAQANSLQTAALNLAKDRLDDSKIIAPISGIITLKNFDTGDMVSNSTSSQNNAIFKIEDIETVNATTNVPEVDLPHIKVGMEAQIVVAAFPNETFYGKVSNITPSLNTVTRTSVVEIETPNKDNRLKSGFFANIILSVKNVPDALLIPKEAILPKQGKNIAFVVNGGISHLRRVEIGLQDDKNIQVLNGLKEGEEVIITGLHDLEDGLKVKKEKI</sequence>
<protein>
    <recommendedName>
        <fullName evidence="10">RND efflux pump membrane fusion protein barrel-sandwich domain-containing protein</fullName>
    </recommendedName>
</protein>